<keyword evidence="1" id="KW-0732">Signal</keyword>
<feature type="domain" description="Amidohydrolase-related" evidence="2">
    <location>
        <begin position="51"/>
        <end position="322"/>
    </location>
</feature>
<keyword evidence="3" id="KW-0378">Hydrolase</keyword>
<reference evidence="3" key="1">
    <citation type="submission" date="2014-02" db="EMBL/GenBank/DDBJ databases">
        <title>Expanding our view of genomic diversity in Candidatus Accumulibacter clades.</title>
        <authorList>
            <person name="Skennerton C.T."/>
            <person name="Barr J.J."/>
            <person name="Slater F.R."/>
            <person name="Bond P.L."/>
            <person name="Tyson G.W."/>
        </authorList>
    </citation>
    <scope>NUCLEOTIDE SEQUENCE [LARGE SCALE GENOMIC DNA]</scope>
</reference>
<gene>
    <name evidence="3" type="ORF">AW08_02925</name>
</gene>
<proteinExistence type="predicted"/>
<feature type="signal peptide" evidence="1">
    <location>
        <begin position="1"/>
        <end position="36"/>
    </location>
</feature>
<dbReference type="AlphaFoldDB" id="A0A011NMN3"/>
<evidence type="ECO:0000313" key="4">
    <source>
        <dbReference type="Proteomes" id="UP000020218"/>
    </source>
</evidence>
<sequence length="323" mass="35206">MESEPFLPLRRCRRWTASLWLLAAFAAPLAATPAAAEAVLGVDGAGKLPIIDAHYHVVQGFDGAELLAVMDRNGVRLTGGAGGNNMPAMMALGQRFIRPAGQHPWKSTHRNLDATAFANPDTPEVQQMLRTIEGELRDRDARVIGEIHVNALTTAADPSSRFKVAADSGTLQALFALAARYGRPLNIHAQWNHPDTVRQVGALAASSPQARLIVSHCGSVSSAADMRRFLEQYPNTACDLSARGWPLQKNRYTVYDDRTLERDWQQLIEDHPDRFVVGVDLAGNAADYEASVQAIRNGLLANLTPATAEKVAQRNAEAWFGLR</sequence>
<dbReference type="Proteomes" id="UP000020218">
    <property type="component" value="Unassembled WGS sequence"/>
</dbReference>
<feature type="chain" id="PRO_5001462450" evidence="1">
    <location>
        <begin position="37"/>
        <end position="323"/>
    </location>
</feature>
<evidence type="ECO:0000256" key="1">
    <source>
        <dbReference type="SAM" id="SignalP"/>
    </source>
</evidence>
<dbReference type="InterPro" id="IPR006680">
    <property type="entry name" value="Amidohydro-rel"/>
</dbReference>
<evidence type="ECO:0000313" key="3">
    <source>
        <dbReference type="EMBL" id="EXI65715.1"/>
    </source>
</evidence>
<organism evidence="3 4">
    <name type="scientific">Candidatus Accumulibacter adjunctus</name>
    <dbReference type="NCBI Taxonomy" id="1454001"/>
    <lineage>
        <taxon>Bacteria</taxon>
        <taxon>Pseudomonadati</taxon>
        <taxon>Pseudomonadota</taxon>
        <taxon>Betaproteobacteria</taxon>
        <taxon>Candidatus Accumulibacter</taxon>
    </lineage>
</organism>
<protein>
    <submittedName>
        <fullName evidence="3">Metal-dependent hydrolase of the TIM-barrel fold protein</fullName>
    </submittedName>
</protein>
<dbReference type="InterPro" id="IPR032466">
    <property type="entry name" value="Metal_Hydrolase"/>
</dbReference>
<evidence type="ECO:0000259" key="2">
    <source>
        <dbReference type="Pfam" id="PF04909"/>
    </source>
</evidence>
<dbReference type="SUPFAM" id="SSF51556">
    <property type="entry name" value="Metallo-dependent hydrolases"/>
    <property type="match status" value="1"/>
</dbReference>
<dbReference type="PATRIC" id="fig|1454001.3.peg.2969"/>
<dbReference type="STRING" id="1454001.AW08_02925"/>
<dbReference type="Gene3D" id="3.20.20.140">
    <property type="entry name" value="Metal-dependent hydrolases"/>
    <property type="match status" value="1"/>
</dbReference>
<dbReference type="Pfam" id="PF04909">
    <property type="entry name" value="Amidohydro_2"/>
    <property type="match status" value="1"/>
</dbReference>
<name>A0A011NMN3_9PROT</name>
<keyword evidence="4" id="KW-1185">Reference proteome</keyword>
<dbReference type="EMBL" id="JFAX01000019">
    <property type="protein sequence ID" value="EXI65715.1"/>
    <property type="molecule type" value="Genomic_DNA"/>
</dbReference>
<comment type="caution">
    <text evidence="3">The sequence shown here is derived from an EMBL/GenBank/DDBJ whole genome shotgun (WGS) entry which is preliminary data.</text>
</comment>
<accession>A0A011NMN3</accession>
<dbReference type="GO" id="GO:0016787">
    <property type="term" value="F:hydrolase activity"/>
    <property type="evidence" value="ECO:0007669"/>
    <property type="project" value="UniProtKB-KW"/>
</dbReference>